<evidence type="ECO:0000256" key="18">
    <source>
        <dbReference type="SAM" id="MobiDB-lite"/>
    </source>
</evidence>
<evidence type="ECO:0000256" key="16">
    <source>
        <dbReference type="ARBA" id="ARBA00023136"/>
    </source>
</evidence>
<dbReference type="Pfam" id="PF13639">
    <property type="entry name" value="zf-RING_2"/>
    <property type="match status" value="1"/>
</dbReference>
<feature type="compositionally biased region" description="Basic and acidic residues" evidence="18">
    <location>
        <begin position="380"/>
        <end position="393"/>
    </location>
</feature>
<dbReference type="GeneTree" id="ENSGT00940000154006"/>
<dbReference type="FunFam" id="3.30.40.10:FF:000075">
    <property type="entry name" value="Putative e3 ubiquitin-protein ligase rnf43"/>
    <property type="match status" value="1"/>
</dbReference>
<evidence type="ECO:0000313" key="21">
    <source>
        <dbReference type="Ensembl" id="ENSCMIP00000024745.1"/>
    </source>
</evidence>
<evidence type="ECO:0000256" key="3">
    <source>
        <dbReference type="ARBA" id="ARBA00004906"/>
    </source>
</evidence>
<evidence type="ECO:0000256" key="9">
    <source>
        <dbReference type="ARBA" id="ARBA00022692"/>
    </source>
</evidence>
<evidence type="ECO:0000256" key="15">
    <source>
        <dbReference type="ARBA" id="ARBA00022989"/>
    </source>
</evidence>
<evidence type="ECO:0000256" key="7">
    <source>
        <dbReference type="ARBA" id="ARBA00022679"/>
    </source>
</evidence>
<comment type="similarity">
    <text evidence="4">Belongs to the ZNRF3 family.</text>
</comment>
<dbReference type="Ensembl" id="ENSCMIT00000025154.1">
    <property type="protein sequence ID" value="ENSCMIP00000024745.1"/>
    <property type="gene ID" value="ENSCMIG00000010940.1"/>
</dbReference>
<evidence type="ECO:0000256" key="2">
    <source>
        <dbReference type="ARBA" id="ARBA00004251"/>
    </source>
</evidence>
<evidence type="ECO:0000256" key="5">
    <source>
        <dbReference type="ARBA" id="ARBA00012483"/>
    </source>
</evidence>
<proteinExistence type="inferred from homology"/>
<dbReference type="GO" id="GO:0061630">
    <property type="term" value="F:ubiquitin protein ligase activity"/>
    <property type="evidence" value="ECO:0007669"/>
    <property type="project" value="UniProtKB-EC"/>
</dbReference>
<dbReference type="EC" id="2.3.2.27" evidence="5"/>
<sequence length="587" mass="65289">MSVLVSLQPAYDVGILMTLIVAFSVVVMILAVRIKCKQTRTRDSLQQQTLRAISRLATRTYRSRCRAQGLERPGTDSRSSSASEPVCAICLEEFVDGQDLRIISCFHEFHKECVDPWLHQHRTCPLCMFNIIGRWVNGQRSQSRQGGRRIHLLRRYPGLAHLHRPGPTVPPSTARPPGRGHRCSYRHTEPQGPSYRHHRSSSGPRPHQPDQRVCLHRQRQPHSCQRTASAQHLQPLSSHSSCTGEHYSSHSVCSGYMADSPGSDSSSGPCHCSSSDSTLDCTDISNQCVYGSHSTFRSSLSSEYDPLVYCGPDTQSGDGLGFGEHRPRSLESASEALDDQVLSHTHYHHHRHHHYRAPPRHEEGQLRGSAGRSLTQPRTGPEDTREEQEERTKCCLAHLPPPTPPAQPHYPEGPQLLSPEVGLGGGACTKPTPDRKAPRRKKKKNSPPEAAVTYFPSTCENLEECRVHIHYRASRGQSHRPELQPVMVGSAGSTEWLYPFCDCPTRLCQQHLYRVGSEPQLSHQLPDPCCGTGCCNRDPAPTHHYCCQPLPTYPGTCFSLSLSLSLSRSHSLLSLSPLSSLSLCLFI</sequence>
<dbReference type="GO" id="GO:0016055">
    <property type="term" value="P:Wnt signaling pathway"/>
    <property type="evidence" value="ECO:0007669"/>
    <property type="project" value="UniProtKB-KW"/>
</dbReference>
<keyword evidence="15 19" id="KW-1133">Transmembrane helix</keyword>
<evidence type="ECO:0000256" key="17">
    <source>
        <dbReference type="PROSITE-ProRule" id="PRU00175"/>
    </source>
</evidence>
<evidence type="ECO:0000256" key="14">
    <source>
        <dbReference type="ARBA" id="ARBA00022833"/>
    </source>
</evidence>
<dbReference type="SMART" id="SM00184">
    <property type="entry name" value="RING"/>
    <property type="match status" value="1"/>
</dbReference>
<protein>
    <recommendedName>
        <fullName evidence="5">RING-type E3 ubiquitin transferase</fullName>
        <ecNumber evidence="5">2.3.2.27</ecNumber>
    </recommendedName>
</protein>
<keyword evidence="9 19" id="KW-0812">Transmembrane</keyword>
<comment type="catalytic activity">
    <reaction evidence="1">
        <text>S-ubiquitinyl-[E2 ubiquitin-conjugating enzyme]-L-cysteine + [acceptor protein]-L-lysine = [E2 ubiquitin-conjugating enzyme]-L-cysteine + N(6)-ubiquitinyl-[acceptor protein]-L-lysine.</text>
        <dbReference type="EC" id="2.3.2.27"/>
    </reaction>
</comment>
<feature type="compositionally biased region" description="Basic residues" evidence="18">
    <location>
        <begin position="345"/>
        <end position="358"/>
    </location>
</feature>
<evidence type="ECO:0000256" key="6">
    <source>
        <dbReference type="ARBA" id="ARBA00022475"/>
    </source>
</evidence>
<reference evidence="21" key="5">
    <citation type="submission" date="2025-09" db="UniProtKB">
        <authorList>
            <consortium name="Ensembl"/>
        </authorList>
    </citation>
    <scope>IDENTIFICATION</scope>
</reference>
<reference evidence="22" key="3">
    <citation type="journal article" date="2014" name="Nature">
        <title>Elephant shark genome provides unique insights into gnathostome evolution.</title>
        <authorList>
            <consortium name="International Elephant Shark Genome Sequencing Consortium"/>
            <person name="Venkatesh B."/>
            <person name="Lee A.P."/>
            <person name="Ravi V."/>
            <person name="Maurya A.K."/>
            <person name="Lian M.M."/>
            <person name="Swann J.B."/>
            <person name="Ohta Y."/>
            <person name="Flajnik M.F."/>
            <person name="Sutoh Y."/>
            <person name="Kasahara M."/>
            <person name="Hoon S."/>
            <person name="Gangu V."/>
            <person name="Roy S.W."/>
            <person name="Irimia M."/>
            <person name="Korzh V."/>
            <person name="Kondrychyn I."/>
            <person name="Lim Z.W."/>
            <person name="Tay B.H."/>
            <person name="Tohari S."/>
            <person name="Kong K.W."/>
            <person name="Ho S."/>
            <person name="Lorente-Galdos B."/>
            <person name="Quilez J."/>
            <person name="Marques-Bonet T."/>
            <person name="Raney B.J."/>
            <person name="Ingham P.W."/>
            <person name="Tay A."/>
            <person name="Hillier L.W."/>
            <person name="Minx P."/>
            <person name="Boehm T."/>
            <person name="Wilson R.K."/>
            <person name="Brenner S."/>
            <person name="Warren W.C."/>
        </authorList>
    </citation>
    <scope>NUCLEOTIDE SEQUENCE [LARGE SCALE GENOMIC DNA]</scope>
</reference>
<feature type="compositionally biased region" description="Polar residues" evidence="18">
    <location>
        <begin position="221"/>
        <end position="241"/>
    </location>
</feature>
<keyword evidence="12 17" id="KW-0863">Zinc-finger</keyword>
<evidence type="ECO:0000256" key="1">
    <source>
        <dbReference type="ARBA" id="ARBA00000900"/>
    </source>
</evidence>
<dbReference type="InterPro" id="IPR013083">
    <property type="entry name" value="Znf_RING/FYVE/PHD"/>
</dbReference>
<keyword evidence="7" id="KW-0808">Transferase</keyword>
<keyword evidence="14" id="KW-0862">Zinc</keyword>
<dbReference type="PANTHER" id="PTHR16200">
    <property type="entry name" value="RING ZINC FINGER"/>
    <property type="match status" value="1"/>
</dbReference>
<dbReference type="InParanoid" id="A0A4W3IVR8"/>
<accession>A0A4W3IVR8</accession>
<feature type="region of interest" description="Disordered" evidence="18">
    <location>
        <begin position="344"/>
        <end position="449"/>
    </location>
</feature>
<keyword evidence="13" id="KW-0833">Ubl conjugation pathway</keyword>
<dbReference type="PROSITE" id="PS50089">
    <property type="entry name" value="ZF_RING_2"/>
    <property type="match status" value="1"/>
</dbReference>
<dbReference type="GO" id="GO:0030178">
    <property type="term" value="P:negative regulation of Wnt signaling pathway"/>
    <property type="evidence" value="ECO:0007669"/>
    <property type="project" value="UniProtKB-ARBA"/>
</dbReference>
<comment type="subcellular location">
    <subcellularLocation>
        <location evidence="2">Cell membrane</location>
        <topology evidence="2">Single-pass type I membrane protein</topology>
    </subcellularLocation>
</comment>
<dbReference type="AlphaFoldDB" id="A0A4W3IVR8"/>
<dbReference type="SUPFAM" id="SSF57850">
    <property type="entry name" value="RING/U-box"/>
    <property type="match status" value="1"/>
</dbReference>
<dbReference type="GO" id="GO:0008270">
    <property type="term" value="F:zinc ion binding"/>
    <property type="evidence" value="ECO:0007669"/>
    <property type="project" value="UniProtKB-KW"/>
</dbReference>
<feature type="domain" description="RING-type" evidence="20">
    <location>
        <begin position="87"/>
        <end position="127"/>
    </location>
</feature>
<keyword evidence="11" id="KW-0732">Signal</keyword>
<evidence type="ECO:0000313" key="22">
    <source>
        <dbReference type="Proteomes" id="UP000314986"/>
    </source>
</evidence>
<evidence type="ECO:0000256" key="4">
    <source>
        <dbReference type="ARBA" id="ARBA00008759"/>
    </source>
</evidence>
<evidence type="ECO:0000256" key="13">
    <source>
        <dbReference type="ARBA" id="ARBA00022786"/>
    </source>
</evidence>
<dbReference type="Gene3D" id="3.30.40.10">
    <property type="entry name" value="Zinc/RING finger domain, C3HC4 (zinc finger)"/>
    <property type="match status" value="1"/>
</dbReference>
<organism evidence="21 22">
    <name type="scientific">Callorhinchus milii</name>
    <name type="common">Ghost shark</name>
    <dbReference type="NCBI Taxonomy" id="7868"/>
    <lineage>
        <taxon>Eukaryota</taxon>
        <taxon>Metazoa</taxon>
        <taxon>Chordata</taxon>
        <taxon>Craniata</taxon>
        <taxon>Vertebrata</taxon>
        <taxon>Chondrichthyes</taxon>
        <taxon>Holocephali</taxon>
        <taxon>Chimaeriformes</taxon>
        <taxon>Callorhinchidae</taxon>
        <taxon>Callorhinchus</taxon>
    </lineage>
</organism>
<dbReference type="STRING" id="7868.ENSCMIP00000024745"/>
<keyword evidence="16 19" id="KW-0472">Membrane</keyword>
<feature type="compositionally biased region" description="Pro residues" evidence="18">
    <location>
        <begin position="399"/>
        <end position="408"/>
    </location>
</feature>
<dbReference type="InterPro" id="IPR051073">
    <property type="entry name" value="ZNRF3_Arkadia_E3_ligases"/>
</dbReference>
<feature type="region of interest" description="Disordered" evidence="18">
    <location>
        <begin position="159"/>
        <end position="241"/>
    </location>
</feature>
<dbReference type="InterPro" id="IPR001841">
    <property type="entry name" value="Znf_RING"/>
</dbReference>
<evidence type="ECO:0000256" key="12">
    <source>
        <dbReference type="ARBA" id="ARBA00022771"/>
    </source>
</evidence>
<name>A0A4W3IVR8_CALMI</name>
<evidence type="ECO:0000259" key="20">
    <source>
        <dbReference type="PROSITE" id="PS50089"/>
    </source>
</evidence>
<dbReference type="OMA" id="CENLEEC"/>
<reference evidence="22" key="2">
    <citation type="journal article" date="2007" name="PLoS Biol.">
        <title>Survey sequencing and comparative analysis of the elephant shark (Callorhinchus milii) genome.</title>
        <authorList>
            <person name="Venkatesh B."/>
            <person name="Kirkness E.F."/>
            <person name="Loh Y.H."/>
            <person name="Halpern A.L."/>
            <person name="Lee A.P."/>
            <person name="Johnson J."/>
            <person name="Dandona N."/>
            <person name="Viswanathan L.D."/>
            <person name="Tay A."/>
            <person name="Venter J.C."/>
            <person name="Strausberg R.L."/>
            <person name="Brenner S."/>
        </authorList>
    </citation>
    <scope>NUCLEOTIDE SEQUENCE [LARGE SCALE GENOMIC DNA]</scope>
</reference>
<comment type="pathway">
    <text evidence="3">Protein modification; protein ubiquitination.</text>
</comment>
<dbReference type="Proteomes" id="UP000314986">
    <property type="component" value="Unassembled WGS sequence"/>
</dbReference>
<feature type="transmembrane region" description="Helical" evidence="19">
    <location>
        <begin position="13"/>
        <end position="32"/>
    </location>
</feature>
<keyword evidence="10" id="KW-0479">Metal-binding</keyword>
<evidence type="ECO:0000256" key="8">
    <source>
        <dbReference type="ARBA" id="ARBA00022687"/>
    </source>
</evidence>
<keyword evidence="8" id="KW-0879">Wnt signaling pathway</keyword>
<dbReference type="GO" id="GO:0005886">
    <property type="term" value="C:plasma membrane"/>
    <property type="evidence" value="ECO:0007669"/>
    <property type="project" value="UniProtKB-SubCell"/>
</dbReference>
<evidence type="ECO:0000256" key="10">
    <source>
        <dbReference type="ARBA" id="ARBA00022723"/>
    </source>
</evidence>
<reference evidence="22" key="1">
    <citation type="journal article" date="2006" name="Science">
        <title>Ancient noncoding elements conserved in the human genome.</title>
        <authorList>
            <person name="Venkatesh B."/>
            <person name="Kirkness E.F."/>
            <person name="Loh Y.H."/>
            <person name="Halpern A.L."/>
            <person name="Lee A.P."/>
            <person name="Johnson J."/>
            <person name="Dandona N."/>
            <person name="Viswanathan L.D."/>
            <person name="Tay A."/>
            <person name="Venter J.C."/>
            <person name="Strausberg R.L."/>
            <person name="Brenner S."/>
        </authorList>
    </citation>
    <scope>NUCLEOTIDE SEQUENCE [LARGE SCALE GENOMIC DNA]</scope>
</reference>
<keyword evidence="22" id="KW-1185">Reference proteome</keyword>
<reference evidence="21" key="4">
    <citation type="submission" date="2025-08" db="UniProtKB">
        <authorList>
            <consortium name="Ensembl"/>
        </authorList>
    </citation>
    <scope>IDENTIFICATION</scope>
</reference>
<evidence type="ECO:0000256" key="11">
    <source>
        <dbReference type="ARBA" id="ARBA00022729"/>
    </source>
</evidence>
<keyword evidence="6" id="KW-1003">Cell membrane</keyword>
<evidence type="ECO:0000256" key="19">
    <source>
        <dbReference type="SAM" id="Phobius"/>
    </source>
</evidence>